<feature type="domain" description="MobA-like NTP transferase" evidence="1">
    <location>
        <begin position="5"/>
        <end position="170"/>
    </location>
</feature>
<keyword evidence="3" id="KW-1185">Reference proteome</keyword>
<dbReference type="CDD" id="cd04182">
    <property type="entry name" value="GT_2_like_f"/>
    <property type="match status" value="1"/>
</dbReference>
<name>A0A917HBP1_9BACI</name>
<dbReference type="SUPFAM" id="SSF53448">
    <property type="entry name" value="Nucleotide-diphospho-sugar transferases"/>
    <property type="match status" value="1"/>
</dbReference>
<dbReference type="Gene3D" id="3.90.550.10">
    <property type="entry name" value="Spore Coat Polysaccharide Biosynthesis Protein SpsA, Chain A"/>
    <property type="match status" value="1"/>
</dbReference>
<dbReference type="PANTHER" id="PTHR43777">
    <property type="entry name" value="MOLYBDENUM COFACTOR CYTIDYLYLTRANSFERASE"/>
    <property type="match status" value="1"/>
</dbReference>
<evidence type="ECO:0000313" key="2">
    <source>
        <dbReference type="EMBL" id="GGG73911.1"/>
    </source>
</evidence>
<gene>
    <name evidence="2" type="ORF">GCM10011398_18070</name>
</gene>
<dbReference type="GO" id="GO:0016779">
    <property type="term" value="F:nucleotidyltransferase activity"/>
    <property type="evidence" value="ECO:0007669"/>
    <property type="project" value="UniProtKB-ARBA"/>
</dbReference>
<reference evidence="2" key="1">
    <citation type="journal article" date="2014" name="Int. J. Syst. Evol. Microbiol.">
        <title>Complete genome sequence of Corynebacterium casei LMG S-19264T (=DSM 44701T), isolated from a smear-ripened cheese.</title>
        <authorList>
            <consortium name="US DOE Joint Genome Institute (JGI-PGF)"/>
            <person name="Walter F."/>
            <person name="Albersmeier A."/>
            <person name="Kalinowski J."/>
            <person name="Ruckert C."/>
        </authorList>
    </citation>
    <scope>NUCLEOTIDE SEQUENCE</scope>
    <source>
        <strain evidence="2">CGMCC 1.12754</strain>
    </source>
</reference>
<dbReference type="RefSeq" id="WP_188455067.1">
    <property type="nucleotide sequence ID" value="NZ_BMFR01000006.1"/>
</dbReference>
<dbReference type="AlphaFoldDB" id="A0A917HBP1"/>
<evidence type="ECO:0000313" key="3">
    <source>
        <dbReference type="Proteomes" id="UP000622860"/>
    </source>
</evidence>
<comment type="caution">
    <text evidence="2">The sequence shown here is derived from an EMBL/GenBank/DDBJ whole genome shotgun (WGS) entry which is preliminary data.</text>
</comment>
<accession>A0A917HBP1</accession>
<proteinExistence type="predicted"/>
<dbReference type="Pfam" id="PF12804">
    <property type="entry name" value="NTP_transf_3"/>
    <property type="match status" value="1"/>
</dbReference>
<dbReference type="Proteomes" id="UP000622860">
    <property type="component" value="Unassembled WGS sequence"/>
</dbReference>
<reference evidence="2" key="2">
    <citation type="submission" date="2020-09" db="EMBL/GenBank/DDBJ databases">
        <authorList>
            <person name="Sun Q."/>
            <person name="Zhou Y."/>
        </authorList>
    </citation>
    <scope>NUCLEOTIDE SEQUENCE</scope>
    <source>
        <strain evidence="2">CGMCC 1.12754</strain>
    </source>
</reference>
<protein>
    <submittedName>
        <fullName evidence="2">Xanthine dehydrogenase accessory protein PucB</fullName>
    </submittedName>
</protein>
<sequence length="213" mass="23589">MRIAGIYLAAGNSKRFGENKLTQKVGKDSLGSMALKTALKTDLDKIVVVTQKEDSPAWLTLSHFKSRIVHAFCPENAEGQAASLKCGLHHAKKIGANAVLIMLADQPLVSADMIDAILNEYKKIQKKQNVSFVASIYNGIPHPPILFTHQMYDELFNLHGDAGARKIVRNDKWKGNARFLAFSDSNLFFDVDTLENYYTLQHIVGENTGLGDN</sequence>
<evidence type="ECO:0000259" key="1">
    <source>
        <dbReference type="Pfam" id="PF12804"/>
    </source>
</evidence>
<organism evidence="2 3">
    <name type="scientific">Virgibacillus oceani</name>
    <dbReference type="NCBI Taxonomy" id="1479511"/>
    <lineage>
        <taxon>Bacteria</taxon>
        <taxon>Bacillati</taxon>
        <taxon>Bacillota</taxon>
        <taxon>Bacilli</taxon>
        <taxon>Bacillales</taxon>
        <taxon>Bacillaceae</taxon>
        <taxon>Virgibacillus</taxon>
    </lineage>
</organism>
<dbReference type="InterPro" id="IPR029044">
    <property type="entry name" value="Nucleotide-diphossugar_trans"/>
</dbReference>
<dbReference type="EMBL" id="BMFR01000006">
    <property type="protein sequence ID" value="GGG73911.1"/>
    <property type="molecule type" value="Genomic_DNA"/>
</dbReference>
<dbReference type="PANTHER" id="PTHR43777:SF1">
    <property type="entry name" value="MOLYBDENUM COFACTOR CYTIDYLYLTRANSFERASE"/>
    <property type="match status" value="1"/>
</dbReference>
<dbReference type="InterPro" id="IPR025877">
    <property type="entry name" value="MobA-like_NTP_Trfase"/>
</dbReference>